<dbReference type="Proteomes" id="UP000230447">
    <property type="component" value="Unassembled WGS sequence"/>
</dbReference>
<proteinExistence type="predicted"/>
<dbReference type="Gene3D" id="2.60.120.560">
    <property type="entry name" value="Exo-inulinase, domain 1"/>
    <property type="match status" value="1"/>
</dbReference>
<dbReference type="EMBL" id="PCSB01000029">
    <property type="protein sequence ID" value="PIP31830.1"/>
    <property type="molecule type" value="Genomic_DNA"/>
</dbReference>
<name>A0A2G9ZGW5_9BACT</name>
<sequence length="402" mass="45757">MKKLLEKNLVSFLFFLTLIICVVLSQKKIISLFPVTKNQEKIQEVTGEILFSEKQYKLAGSMFDPSTVKEIASFGNLANTGEGQLDYSDYLTGSNSLLLNSYNRHRSVSIVTLKEETRLGDFDIYKLLIDSRTEPANIEELNLFLENDRLQKKFGLQIYPEFPGWSVVSLPKDRFAFIEKITVPSTAGESKDDFSFNKIVLELVSRSEKAAAINFDLLWGEQKNNLDSYWLSATPWSISLKRTSEGVVFSKYGIGSRVAGIKALSSVKNFAVSGKFFPLSTGYFGFQVRGDWKDRYGYYAVLDGVPSSSWRIFKRNTSKEGIFGIHDILLAKGRQKNFMIDLNRWYWLKIVMKNNILKFYLSLDGEKYVQLGQVKDNSFASGEIGIVSEVKMLLIDEIQFSQ</sequence>
<comment type="caution">
    <text evidence="1">The sequence shown here is derived from an EMBL/GenBank/DDBJ whole genome shotgun (WGS) entry which is preliminary data.</text>
</comment>
<accession>A0A2G9ZGW5</accession>
<protein>
    <submittedName>
        <fullName evidence="1">Uncharacterized protein</fullName>
    </submittedName>
</protein>
<reference evidence="1 2" key="1">
    <citation type="submission" date="2017-09" db="EMBL/GenBank/DDBJ databases">
        <title>Depth-based differentiation of microbial function through sediment-hosted aquifers and enrichment of novel symbionts in the deep terrestrial subsurface.</title>
        <authorList>
            <person name="Probst A.J."/>
            <person name="Ladd B."/>
            <person name="Jarett J.K."/>
            <person name="Geller-Mcgrath D.E."/>
            <person name="Sieber C.M."/>
            <person name="Emerson J.B."/>
            <person name="Anantharaman K."/>
            <person name="Thomas B.C."/>
            <person name="Malmstrom R."/>
            <person name="Stieglmeier M."/>
            <person name="Klingl A."/>
            <person name="Woyke T."/>
            <person name="Ryan C.M."/>
            <person name="Banfield J.F."/>
        </authorList>
    </citation>
    <scope>NUCLEOTIDE SEQUENCE [LARGE SCALE GENOMIC DNA]</scope>
    <source>
        <strain evidence="1">CG23_combo_of_CG06-09_8_20_14_all_37_87_8</strain>
    </source>
</reference>
<organism evidence="1 2">
    <name type="scientific">bacterium (Candidatus Gribaldobacteria) CG23_combo_of_CG06-09_8_20_14_all_37_87_8</name>
    <dbReference type="NCBI Taxonomy" id="2014278"/>
    <lineage>
        <taxon>Bacteria</taxon>
        <taxon>Candidatus Gribaldobacteria</taxon>
    </lineage>
</organism>
<evidence type="ECO:0000313" key="1">
    <source>
        <dbReference type="EMBL" id="PIP31830.1"/>
    </source>
</evidence>
<dbReference type="AlphaFoldDB" id="A0A2G9ZGW5"/>
<evidence type="ECO:0000313" key="2">
    <source>
        <dbReference type="Proteomes" id="UP000230447"/>
    </source>
</evidence>
<gene>
    <name evidence="1" type="ORF">COX24_01390</name>
</gene>